<feature type="compositionally biased region" description="Polar residues" evidence="1">
    <location>
        <begin position="43"/>
        <end position="57"/>
    </location>
</feature>
<dbReference type="Proteomes" id="UP001153365">
    <property type="component" value="Unassembled WGS sequence"/>
</dbReference>
<sequence length="235" mass="27161">MSQYSGYGNPYYGEGSGSSFHNFEDKLPPHGYPRIYPEYQTPYDVNTSRSTPQSSYMQDHARSDYDHRNFLDPENEYQVPTTTFPSGSYSIKGKERQSHDFGQSPHSEIQSFKGKERQYQDFEESLDGDKTTSPRRSGLRYEGLLKQHPLRDFDTVGEIKQAQNQTGISTSTERTSSTRRTGCKYKVLGRFSTRTNIWSLRFDHKELEMIHNLSAVEDINEPDTVLELRVKNDLD</sequence>
<evidence type="ECO:0000256" key="1">
    <source>
        <dbReference type="SAM" id="MobiDB-lite"/>
    </source>
</evidence>
<comment type="caution">
    <text evidence="2">The sequence shown here is derived from an EMBL/GenBank/DDBJ whole genome shotgun (WGS) entry which is preliminary data.</text>
</comment>
<feature type="compositionally biased region" description="Basic and acidic residues" evidence="1">
    <location>
        <begin position="59"/>
        <end position="71"/>
    </location>
</feature>
<evidence type="ECO:0000313" key="3">
    <source>
        <dbReference type="Proteomes" id="UP001153365"/>
    </source>
</evidence>
<reference evidence="2" key="1">
    <citation type="submission" date="2022-06" db="EMBL/GenBank/DDBJ databases">
        <authorList>
            <consortium name="SYNGENTA / RWTH Aachen University"/>
        </authorList>
    </citation>
    <scope>NUCLEOTIDE SEQUENCE</scope>
</reference>
<gene>
    <name evidence="2" type="ORF">PPACK8108_LOCUS1200</name>
</gene>
<feature type="compositionally biased region" description="Polar residues" evidence="1">
    <location>
        <begin position="100"/>
        <end position="110"/>
    </location>
</feature>
<proteinExistence type="predicted"/>
<protein>
    <submittedName>
        <fullName evidence="2">Uncharacterized protein</fullName>
    </submittedName>
</protein>
<dbReference type="AlphaFoldDB" id="A0AAV0AJC6"/>
<accession>A0AAV0AJC6</accession>
<organism evidence="2 3">
    <name type="scientific">Phakopsora pachyrhizi</name>
    <name type="common">Asian soybean rust disease fungus</name>
    <dbReference type="NCBI Taxonomy" id="170000"/>
    <lineage>
        <taxon>Eukaryota</taxon>
        <taxon>Fungi</taxon>
        <taxon>Dikarya</taxon>
        <taxon>Basidiomycota</taxon>
        <taxon>Pucciniomycotina</taxon>
        <taxon>Pucciniomycetes</taxon>
        <taxon>Pucciniales</taxon>
        <taxon>Phakopsoraceae</taxon>
        <taxon>Phakopsora</taxon>
    </lineage>
</organism>
<feature type="compositionally biased region" description="Polar residues" evidence="1">
    <location>
        <begin position="78"/>
        <end position="89"/>
    </location>
</feature>
<name>A0AAV0AJC6_PHAPC</name>
<dbReference type="EMBL" id="CALTRL010000161">
    <property type="protein sequence ID" value="CAH7666843.1"/>
    <property type="molecule type" value="Genomic_DNA"/>
</dbReference>
<feature type="region of interest" description="Disordered" evidence="1">
    <location>
        <begin position="1"/>
        <end position="118"/>
    </location>
</feature>
<keyword evidence="3" id="KW-1185">Reference proteome</keyword>
<evidence type="ECO:0000313" key="2">
    <source>
        <dbReference type="EMBL" id="CAH7666843.1"/>
    </source>
</evidence>